<accession>A0A0K9NH60</accession>
<comment type="caution">
    <text evidence="1">The sequence shown here is derived from an EMBL/GenBank/DDBJ whole genome shotgun (WGS) entry which is preliminary data.</text>
</comment>
<evidence type="ECO:0000313" key="2">
    <source>
        <dbReference type="Proteomes" id="UP000036987"/>
    </source>
</evidence>
<proteinExistence type="predicted"/>
<name>A0A0K9NH60_ZOSMR</name>
<evidence type="ECO:0000313" key="1">
    <source>
        <dbReference type="EMBL" id="KMZ56089.1"/>
    </source>
</evidence>
<gene>
    <name evidence="1" type="ORF">ZOSMA_99G00190</name>
</gene>
<dbReference type="Proteomes" id="UP000036987">
    <property type="component" value="Unassembled WGS sequence"/>
</dbReference>
<sequence>MDTPFVVDADGFIMYVDGIPNLWSEVEGHAGDSMQMHVYDVEHPHTTLEIEGASLHEIDQKGKNLVVCRDSLEKKGVMGEETISTNDRELEVLERDVPSRVQRIKKRREDQRSSRLERERIAELEAAVMMEEENDLKKYKNERKKRYSRLGFAKELQMIGYGL</sequence>
<dbReference type="EMBL" id="LFYR01002227">
    <property type="protein sequence ID" value="KMZ56089.1"/>
    <property type="molecule type" value="Genomic_DNA"/>
</dbReference>
<keyword evidence="2" id="KW-1185">Reference proteome</keyword>
<organism evidence="1 2">
    <name type="scientific">Zostera marina</name>
    <name type="common">Eelgrass</name>
    <dbReference type="NCBI Taxonomy" id="29655"/>
    <lineage>
        <taxon>Eukaryota</taxon>
        <taxon>Viridiplantae</taxon>
        <taxon>Streptophyta</taxon>
        <taxon>Embryophyta</taxon>
        <taxon>Tracheophyta</taxon>
        <taxon>Spermatophyta</taxon>
        <taxon>Magnoliopsida</taxon>
        <taxon>Liliopsida</taxon>
        <taxon>Zosteraceae</taxon>
        <taxon>Zostera</taxon>
    </lineage>
</organism>
<reference evidence="2" key="1">
    <citation type="journal article" date="2016" name="Nature">
        <title>The genome of the seagrass Zostera marina reveals angiosperm adaptation to the sea.</title>
        <authorList>
            <person name="Olsen J.L."/>
            <person name="Rouze P."/>
            <person name="Verhelst B."/>
            <person name="Lin Y.-C."/>
            <person name="Bayer T."/>
            <person name="Collen J."/>
            <person name="Dattolo E."/>
            <person name="De Paoli E."/>
            <person name="Dittami S."/>
            <person name="Maumus F."/>
            <person name="Michel G."/>
            <person name="Kersting A."/>
            <person name="Lauritano C."/>
            <person name="Lohaus R."/>
            <person name="Toepel M."/>
            <person name="Tonon T."/>
            <person name="Vanneste K."/>
            <person name="Amirebrahimi M."/>
            <person name="Brakel J."/>
            <person name="Bostroem C."/>
            <person name="Chovatia M."/>
            <person name="Grimwood J."/>
            <person name="Jenkins J.W."/>
            <person name="Jueterbock A."/>
            <person name="Mraz A."/>
            <person name="Stam W.T."/>
            <person name="Tice H."/>
            <person name="Bornberg-Bauer E."/>
            <person name="Green P.J."/>
            <person name="Pearson G.A."/>
            <person name="Procaccini G."/>
            <person name="Duarte C.M."/>
            <person name="Schmutz J."/>
            <person name="Reusch T.B.H."/>
            <person name="Van de Peer Y."/>
        </authorList>
    </citation>
    <scope>NUCLEOTIDE SEQUENCE [LARGE SCALE GENOMIC DNA]</scope>
    <source>
        <strain evidence="2">cv. Finnish</strain>
    </source>
</reference>
<protein>
    <submittedName>
        <fullName evidence="1">Uncharacterized protein</fullName>
    </submittedName>
</protein>
<dbReference type="AlphaFoldDB" id="A0A0K9NH60"/>